<keyword evidence="2" id="KW-1003">Cell membrane</keyword>
<feature type="transmembrane region" description="Helical" evidence="7">
    <location>
        <begin position="784"/>
        <end position="812"/>
    </location>
</feature>
<feature type="transmembrane region" description="Helical" evidence="7">
    <location>
        <begin position="433"/>
        <end position="453"/>
    </location>
</feature>
<evidence type="ECO:0000259" key="8">
    <source>
        <dbReference type="Pfam" id="PF02687"/>
    </source>
</evidence>
<keyword evidence="4 7" id="KW-1133">Transmembrane helix</keyword>
<feature type="transmembrane region" description="Helical" evidence="7">
    <location>
        <begin position="515"/>
        <end position="534"/>
    </location>
</feature>
<keyword evidence="3 7" id="KW-0812">Transmembrane</keyword>
<feature type="compositionally biased region" description="Polar residues" evidence="6">
    <location>
        <begin position="143"/>
        <end position="153"/>
    </location>
</feature>
<feature type="transmembrane region" description="Helical" evidence="7">
    <location>
        <begin position="21"/>
        <end position="41"/>
    </location>
</feature>
<dbReference type="AlphaFoldDB" id="G4QK12"/>
<dbReference type="GO" id="GO:0005886">
    <property type="term" value="C:plasma membrane"/>
    <property type="evidence" value="ECO:0007669"/>
    <property type="project" value="UniProtKB-SubCell"/>
</dbReference>
<organism evidence="9 10">
    <name type="scientific">Glaciecola nitratireducens (strain JCM 12485 / KCTC 12276 / FR1064)</name>
    <dbReference type="NCBI Taxonomy" id="1085623"/>
    <lineage>
        <taxon>Bacteria</taxon>
        <taxon>Pseudomonadati</taxon>
        <taxon>Pseudomonadota</taxon>
        <taxon>Gammaproteobacteria</taxon>
        <taxon>Alteromonadales</taxon>
        <taxon>Alteromonadaceae</taxon>
        <taxon>Brumicola</taxon>
    </lineage>
</organism>
<evidence type="ECO:0000256" key="4">
    <source>
        <dbReference type="ARBA" id="ARBA00022989"/>
    </source>
</evidence>
<evidence type="ECO:0000313" key="10">
    <source>
        <dbReference type="Proteomes" id="UP000009282"/>
    </source>
</evidence>
<feature type="region of interest" description="Disordered" evidence="6">
    <location>
        <begin position="133"/>
        <end position="153"/>
    </location>
</feature>
<evidence type="ECO:0000256" key="1">
    <source>
        <dbReference type="ARBA" id="ARBA00004651"/>
    </source>
</evidence>
<accession>G4QK12</accession>
<comment type="subcellular location">
    <subcellularLocation>
        <location evidence="1">Cell membrane</location>
        <topology evidence="1">Multi-pass membrane protein</topology>
    </subcellularLocation>
</comment>
<sequence>MKYSPFLSVLLKSYRNSKFSLTMLMASLIIAAAGLCAVLVINSSAKQSYSSQQQYLVPNVTHTISSNSSKLTLTKQDYAALRMKGFNQLIAVAQTRQHLYKNNLIISQRRIDFTGIDTFSLIALPTFSNPTPLAEQAGAAKQPNANSNTKTSETNQLIRQLSVGQPSAILHPQLLEQLTSAKNDTNSESTASSYLGADGALTMSQFTTMSGKPLPKLITFESAALGNDIIMDIAALYRLYPNAELSMLLFVGELSQSQEETLKQLLPDHLQLISTDKGQQDSELTSSFHLNLMAMALLMFVVCLFIVVNAVNLLLNSRLTWLKICRQLGISRQQLFFVQLTEIVLLTFVASLSGVLLGIELAKLASPTVQATLENLYSVEVGFGKVSFLGLLFQVFGICLLGSICATFIPLNKLNHQLAQAKDVPLSSVQQRFWKLAIWLCFAIFAVLAYVLLNYAQALWLLLIATALVILSGCCLLLANYPSMLKIIQRFIPDRFPLLQVSSKQSLALSGKTKIACCAFFIAATSNIGMNLMVDSFRGATVGWLEQRLAADYYVYNNGEPNISELAKNTGVNVYSRLENYISFQGKKIQQFSYPTDEFNQQAMVFYEKGRDENLWAEFSQGKGVLVNQQFAFGFEYRIDDYIDLPHPSTGTLSSYKILGIVYDFGSPYAQVLMPFDMFELSNSKCCIYALQGSESSINLLRENMLKAGFEPETQLLKTEALLALSMQAFDNTFIITDGLNVVTLLVAALSLACAIIVLMNDIRPQNMLVRSMGVSALKTQALALYQYLLLCFVALLLATPFGILLSWVLIFNINYQAFSWTYPLVINPMKILQIYATSLLVVTAVIVIPIVRAGRRPLIEDIRWVN</sequence>
<name>G4QK12_GLANF</name>
<dbReference type="PANTHER" id="PTHR30287">
    <property type="entry name" value="MEMBRANE COMPONENT OF PREDICTED ABC SUPERFAMILY METABOLITE UPTAKE TRANSPORTER"/>
    <property type="match status" value="1"/>
</dbReference>
<keyword evidence="5 7" id="KW-0472">Membrane</keyword>
<proteinExistence type="predicted"/>
<gene>
    <name evidence="9" type="ordered locus">GNIT_0997</name>
</gene>
<dbReference type="eggNOG" id="COG0577">
    <property type="taxonomic scope" value="Bacteria"/>
</dbReference>
<dbReference type="Proteomes" id="UP000009282">
    <property type="component" value="Chromosome"/>
</dbReference>
<dbReference type="HOGENOM" id="CLU_314659_0_0_6"/>
<evidence type="ECO:0000256" key="2">
    <source>
        <dbReference type="ARBA" id="ARBA00022475"/>
    </source>
</evidence>
<feature type="domain" description="ABC3 transporter permease C-terminal" evidence="8">
    <location>
        <begin position="294"/>
        <end position="408"/>
    </location>
</feature>
<feature type="transmembrane region" description="Helical" evidence="7">
    <location>
        <begin position="388"/>
        <end position="412"/>
    </location>
</feature>
<evidence type="ECO:0000256" key="7">
    <source>
        <dbReference type="SAM" id="Phobius"/>
    </source>
</evidence>
<dbReference type="PANTHER" id="PTHR30287:SF2">
    <property type="entry name" value="BLL1001 PROTEIN"/>
    <property type="match status" value="1"/>
</dbReference>
<feature type="transmembrane region" description="Helical" evidence="7">
    <location>
        <begin position="292"/>
        <end position="315"/>
    </location>
</feature>
<keyword evidence="10" id="KW-1185">Reference proteome</keyword>
<reference evidence="9 10" key="1">
    <citation type="journal article" date="2011" name="J. Bacteriol.">
        <title>Complete genome sequence of seawater bacterium Glaciecola nitratireducens FR1064T.</title>
        <authorList>
            <person name="Bian F."/>
            <person name="Qin Q.L."/>
            <person name="Xie B.B."/>
            <person name="Shu Y.L."/>
            <person name="Zhang X.Y."/>
            <person name="Yu Y."/>
            <person name="Chen B."/>
            <person name="Chen X.L."/>
            <person name="Zhou B.C."/>
            <person name="Zhang Y.Z."/>
        </authorList>
    </citation>
    <scope>NUCLEOTIDE SEQUENCE [LARGE SCALE GENOMIC DNA]</scope>
    <source>
        <strain evidence="10">JCM 12485 / KCTC 12276 / FR1064</strain>
    </source>
</reference>
<evidence type="ECO:0000313" key="9">
    <source>
        <dbReference type="EMBL" id="AEP29134.1"/>
    </source>
</evidence>
<feature type="transmembrane region" description="Helical" evidence="7">
    <location>
        <begin position="459"/>
        <end position="481"/>
    </location>
</feature>
<evidence type="ECO:0000256" key="5">
    <source>
        <dbReference type="ARBA" id="ARBA00023136"/>
    </source>
</evidence>
<feature type="transmembrane region" description="Helical" evidence="7">
    <location>
        <begin position="832"/>
        <end position="852"/>
    </location>
</feature>
<dbReference type="Pfam" id="PF02687">
    <property type="entry name" value="FtsX"/>
    <property type="match status" value="2"/>
</dbReference>
<evidence type="ECO:0000256" key="6">
    <source>
        <dbReference type="SAM" id="MobiDB-lite"/>
    </source>
</evidence>
<feature type="transmembrane region" description="Helical" evidence="7">
    <location>
        <begin position="742"/>
        <end position="763"/>
    </location>
</feature>
<evidence type="ECO:0000256" key="3">
    <source>
        <dbReference type="ARBA" id="ARBA00022692"/>
    </source>
</evidence>
<dbReference type="STRING" id="1085623.GNIT_0997"/>
<dbReference type="EMBL" id="CP003060">
    <property type="protein sequence ID" value="AEP29134.1"/>
    <property type="molecule type" value="Genomic_DNA"/>
</dbReference>
<feature type="transmembrane region" description="Helical" evidence="7">
    <location>
        <begin position="336"/>
        <end position="359"/>
    </location>
</feature>
<protein>
    <recommendedName>
        <fullName evidence="8">ABC3 transporter permease C-terminal domain-containing protein</fullName>
    </recommendedName>
</protein>
<feature type="domain" description="ABC3 transporter permease C-terminal" evidence="8">
    <location>
        <begin position="742"/>
        <end position="857"/>
    </location>
</feature>
<dbReference type="KEGG" id="gni:GNIT_0997"/>
<dbReference type="InterPro" id="IPR003838">
    <property type="entry name" value="ABC3_permease_C"/>
</dbReference>
<dbReference type="InterPro" id="IPR038766">
    <property type="entry name" value="Membrane_comp_ABC_pdt"/>
</dbReference>